<dbReference type="Pfam" id="PF13089">
    <property type="entry name" value="PP_kinase_N"/>
    <property type="match status" value="1"/>
</dbReference>
<evidence type="ECO:0000256" key="5">
    <source>
        <dbReference type="ARBA" id="ARBA00022840"/>
    </source>
</evidence>
<reference evidence="12" key="2">
    <citation type="journal article" date="2021" name="PeerJ">
        <title>Extensive microbial diversity within the chicken gut microbiome revealed by metagenomics and culture.</title>
        <authorList>
            <person name="Gilroy R."/>
            <person name="Ravi A."/>
            <person name="Getino M."/>
            <person name="Pursley I."/>
            <person name="Horton D.L."/>
            <person name="Alikhan N.F."/>
            <person name="Baker D."/>
            <person name="Gharbi K."/>
            <person name="Hall N."/>
            <person name="Watson M."/>
            <person name="Adriaenssens E.M."/>
            <person name="Foster-Nyarko E."/>
            <person name="Jarju S."/>
            <person name="Secka A."/>
            <person name="Antonio M."/>
            <person name="Oren A."/>
            <person name="Chaudhuri R.R."/>
            <person name="La Ragione R."/>
            <person name="Hildebrand F."/>
            <person name="Pallen M.J."/>
        </authorList>
    </citation>
    <scope>NUCLEOTIDE SEQUENCE</scope>
    <source>
        <strain evidence="12">B3-1481</strain>
    </source>
</reference>
<dbReference type="Gene3D" id="3.30.1840.10">
    <property type="entry name" value="Polyphosphate kinase middle domain"/>
    <property type="match status" value="1"/>
</dbReference>
<dbReference type="EMBL" id="JADILW010000005">
    <property type="protein sequence ID" value="MBO8479544.1"/>
    <property type="molecule type" value="Genomic_DNA"/>
</dbReference>
<dbReference type="GO" id="GO:0008976">
    <property type="term" value="F:polyphosphate kinase activity"/>
    <property type="evidence" value="ECO:0007669"/>
    <property type="project" value="UniProtKB-UniRule"/>
</dbReference>
<feature type="binding site" evidence="6">
    <location>
        <position position="572"/>
    </location>
    <ligand>
        <name>ATP</name>
        <dbReference type="ChEBI" id="CHEBI:30616"/>
    </ligand>
</feature>
<feature type="active site" description="Phosphohistidine intermediate" evidence="6">
    <location>
        <position position="447"/>
    </location>
</feature>
<dbReference type="PIRSF" id="PIRSF015589">
    <property type="entry name" value="PP_kinase"/>
    <property type="match status" value="1"/>
</dbReference>
<dbReference type="SUPFAM" id="SSF140356">
    <property type="entry name" value="PPK N-terminal domain-like"/>
    <property type="match status" value="1"/>
</dbReference>
<dbReference type="NCBIfam" id="NF003925">
    <property type="entry name" value="PRK05443.3-3"/>
    <property type="match status" value="1"/>
</dbReference>
<gene>
    <name evidence="6" type="primary">ppk</name>
    <name evidence="12" type="ORF">IAB76_00310</name>
</gene>
<keyword evidence="4 6" id="KW-0418">Kinase</keyword>
<comment type="PTM">
    <text evidence="6 7">An intermediate of this reaction is the autophosphorylated ppk in which a phosphate is covalently linked to a histidine residue through a N-P bond.</text>
</comment>
<feature type="domain" description="Polyphosphate kinase N-terminal" evidence="9">
    <location>
        <begin position="10"/>
        <end position="114"/>
    </location>
</feature>
<evidence type="ECO:0000259" key="11">
    <source>
        <dbReference type="Pfam" id="PF17941"/>
    </source>
</evidence>
<dbReference type="Pfam" id="PF13090">
    <property type="entry name" value="PP_kinase_C"/>
    <property type="match status" value="1"/>
</dbReference>
<comment type="cofactor">
    <cofactor evidence="6">
        <name>Mg(2+)</name>
        <dbReference type="ChEBI" id="CHEBI:18420"/>
    </cofactor>
</comment>
<dbReference type="Pfam" id="PF02503">
    <property type="entry name" value="PP_kinase"/>
    <property type="match status" value="1"/>
</dbReference>
<dbReference type="SUPFAM" id="SSF56024">
    <property type="entry name" value="Phospholipase D/nuclease"/>
    <property type="match status" value="2"/>
</dbReference>
<sequence length="711" mass="81187">MPARKIKRTIERDVSWMYFNHRVLQEARRPEVPLLERLNFVGIYSNNLDEFFRVRVATLSRIAENDHKFLREEVAVAKKTLKQISRLYAEYDEEFTVTVDSIFGELAASGIRLVDETSLNAAQLRWAETFFEENIVGATSPIWMNKVDDLNLIADSAHYLAVRLSRTDGEKTSWSYAVLPIPTGRVGRYHRIPDDDNGNACVIALDDILRLMMDKFFIGLGFDGWEAYSFKFTRDAEMEIDNDFNESKMQKVQKGLASRRTGEPLRVMYDSEMPADLLRRVMRKLRLSPYDTVVPGRRYHNHRDLMSFPDCGRSDLKYPQRGPLDMLGAWRASMTGEDGRIPGLFEIISASDRFIHVPYHSFDAYLQLLREAAVSPKVKTIKISLYRLAKNSKVVEALIAAAHNGKAVTVVIELLARFDEESNIIWSSKMRDAGIEVIYGVEGLKVHSKLTYIKTTSGSYAVIGTGNFHEGNARSYTDVLLFTARPELTREVEKVFDFIASPFMPVKFNQLLVSPNHLRNSLTRLIRTEIANAKKGLPAYIRMKINHITDESMVDLLYRASEAGVKVDIALRGNCSLITGQRGFSENIRICGIIDRYLEHSRILIFAGGGQERIFLGSADWMPRNLDHRVEVLAPVYDPRIREELRYIVDCALADTVQARVVDGSGDNRLRTPADLPEYLDESLPGHSQRSFRSQDELYRHYSEELTCTQR</sequence>
<comment type="catalytic activity">
    <reaction evidence="6 7">
        <text>[phosphate](n) + ATP = [phosphate](n+1) + ADP</text>
        <dbReference type="Rhea" id="RHEA:19573"/>
        <dbReference type="Rhea" id="RHEA-COMP:9859"/>
        <dbReference type="Rhea" id="RHEA-COMP:14280"/>
        <dbReference type="ChEBI" id="CHEBI:16838"/>
        <dbReference type="ChEBI" id="CHEBI:30616"/>
        <dbReference type="ChEBI" id="CHEBI:456216"/>
        <dbReference type="EC" id="2.7.4.1"/>
    </reaction>
</comment>
<keyword evidence="1 6" id="KW-0597">Phosphoprotein</keyword>
<proteinExistence type="inferred from homology"/>
<dbReference type="AlphaFoldDB" id="A0A9D9IWU2"/>
<dbReference type="GO" id="GO:0046872">
    <property type="term" value="F:metal ion binding"/>
    <property type="evidence" value="ECO:0007669"/>
    <property type="project" value="UniProtKB-KW"/>
</dbReference>
<evidence type="ECO:0000313" key="12">
    <source>
        <dbReference type="EMBL" id="MBO8479544.1"/>
    </source>
</evidence>
<feature type="binding site" evidence="6">
    <location>
        <position position="47"/>
    </location>
    <ligand>
        <name>ATP</name>
        <dbReference type="ChEBI" id="CHEBI:30616"/>
    </ligand>
</feature>
<feature type="binding site" evidence="6">
    <location>
        <position position="476"/>
    </location>
    <ligand>
        <name>ATP</name>
        <dbReference type="ChEBI" id="CHEBI:30616"/>
    </ligand>
</feature>
<protein>
    <recommendedName>
        <fullName evidence="6 7">Polyphosphate kinase</fullName>
        <ecNumber evidence="6 7">2.7.4.1</ecNumber>
    </recommendedName>
    <alternativeName>
        <fullName evidence="6">ATP-polyphosphate phosphotransferase</fullName>
    </alternativeName>
    <alternativeName>
        <fullName evidence="6">Polyphosphoric acid kinase</fullName>
    </alternativeName>
</protein>
<keyword evidence="2 6" id="KW-0808">Transferase</keyword>
<dbReference type="PANTHER" id="PTHR30218">
    <property type="entry name" value="POLYPHOSPHATE KINASE"/>
    <property type="match status" value="1"/>
</dbReference>
<keyword evidence="6" id="KW-0460">Magnesium</keyword>
<dbReference type="InterPro" id="IPR003414">
    <property type="entry name" value="PP_kinase"/>
</dbReference>
<feature type="binding site" evidence="6">
    <location>
        <position position="387"/>
    </location>
    <ligand>
        <name>Mg(2+)</name>
        <dbReference type="ChEBI" id="CHEBI:18420"/>
    </ligand>
</feature>
<keyword evidence="3 6" id="KW-0547">Nucleotide-binding</keyword>
<comment type="caution">
    <text evidence="12">The sequence shown here is derived from an EMBL/GenBank/DDBJ whole genome shotgun (WGS) entry which is preliminary data.</text>
</comment>
<dbReference type="InterPro" id="IPR025200">
    <property type="entry name" value="PPK_C_dom2"/>
</dbReference>
<feature type="domain" description="Polyphosphate kinase C-terminal" evidence="10">
    <location>
        <begin position="511"/>
        <end position="672"/>
    </location>
</feature>
<dbReference type="NCBIfam" id="NF003917">
    <property type="entry name" value="PRK05443.1-1"/>
    <property type="match status" value="1"/>
</dbReference>
<evidence type="ECO:0000256" key="3">
    <source>
        <dbReference type="ARBA" id="ARBA00022741"/>
    </source>
</evidence>
<dbReference type="GO" id="GO:0006799">
    <property type="term" value="P:polyphosphate biosynthetic process"/>
    <property type="evidence" value="ECO:0007669"/>
    <property type="project" value="UniProtKB-UniRule"/>
</dbReference>
<dbReference type="InterPro" id="IPR036830">
    <property type="entry name" value="PP_kinase_middle_dom_sf"/>
</dbReference>
<evidence type="ECO:0000313" key="13">
    <source>
        <dbReference type="Proteomes" id="UP000823769"/>
    </source>
</evidence>
<name>A0A9D9IWU2_9BACT</name>
<evidence type="ECO:0000256" key="6">
    <source>
        <dbReference type="HAMAP-Rule" id="MF_00347"/>
    </source>
</evidence>
<dbReference type="SUPFAM" id="SSF143724">
    <property type="entry name" value="PHP14-like"/>
    <property type="match status" value="1"/>
</dbReference>
<dbReference type="Proteomes" id="UP000823769">
    <property type="component" value="Unassembled WGS sequence"/>
</dbReference>
<dbReference type="GO" id="GO:0005524">
    <property type="term" value="F:ATP binding"/>
    <property type="evidence" value="ECO:0007669"/>
    <property type="project" value="UniProtKB-KW"/>
</dbReference>
<comment type="function">
    <text evidence="6 7">Catalyzes the reversible transfer of the terminal phosphate of ATP to form a long-chain polyphosphate (polyP).</text>
</comment>
<reference evidence="12" key="1">
    <citation type="submission" date="2020-10" db="EMBL/GenBank/DDBJ databases">
        <authorList>
            <person name="Gilroy R."/>
        </authorList>
    </citation>
    <scope>NUCLEOTIDE SEQUENCE</scope>
    <source>
        <strain evidence="12">B3-1481</strain>
    </source>
</reference>
<evidence type="ECO:0000256" key="2">
    <source>
        <dbReference type="ARBA" id="ARBA00022679"/>
    </source>
</evidence>
<evidence type="ECO:0000256" key="7">
    <source>
        <dbReference type="RuleBase" id="RU003800"/>
    </source>
</evidence>
<dbReference type="InterPro" id="IPR025198">
    <property type="entry name" value="PPK_N_dom"/>
</dbReference>
<feature type="domain" description="Polyphosphate kinase middle" evidence="8">
    <location>
        <begin position="123"/>
        <end position="308"/>
    </location>
</feature>
<dbReference type="InterPro" id="IPR036832">
    <property type="entry name" value="PPK_N_dom_sf"/>
</dbReference>
<dbReference type="Gene3D" id="3.30.870.10">
    <property type="entry name" value="Endonuclease Chain A"/>
    <property type="match status" value="2"/>
</dbReference>
<evidence type="ECO:0000259" key="8">
    <source>
        <dbReference type="Pfam" id="PF02503"/>
    </source>
</evidence>
<accession>A0A9D9IWU2</accession>
<dbReference type="GO" id="GO:0009358">
    <property type="term" value="C:polyphosphate kinase complex"/>
    <property type="evidence" value="ECO:0007669"/>
    <property type="project" value="InterPro"/>
</dbReference>
<dbReference type="PANTHER" id="PTHR30218:SF0">
    <property type="entry name" value="POLYPHOSPHATE KINASE"/>
    <property type="match status" value="1"/>
</dbReference>
<feature type="binding site" evidence="6">
    <location>
        <position position="600"/>
    </location>
    <ligand>
        <name>ATP</name>
        <dbReference type="ChEBI" id="CHEBI:30616"/>
    </ligand>
</feature>
<dbReference type="Gene3D" id="1.20.58.310">
    <property type="entry name" value="Polyphosphate kinase N-terminal domain"/>
    <property type="match status" value="1"/>
</dbReference>
<dbReference type="InterPro" id="IPR041108">
    <property type="entry name" value="PP_kinase_C_1"/>
</dbReference>
<feature type="domain" description="Polyphosphate kinase C-terminal" evidence="11">
    <location>
        <begin position="344"/>
        <end position="501"/>
    </location>
</feature>
<dbReference type="HAMAP" id="MF_00347">
    <property type="entry name" value="Polyphosphate_kinase"/>
    <property type="match status" value="1"/>
</dbReference>
<dbReference type="CDD" id="cd09167">
    <property type="entry name" value="PLDc_EcPPK1_C2_like"/>
    <property type="match status" value="1"/>
</dbReference>
<evidence type="ECO:0000256" key="1">
    <source>
        <dbReference type="ARBA" id="ARBA00022553"/>
    </source>
</evidence>
<evidence type="ECO:0000256" key="4">
    <source>
        <dbReference type="ARBA" id="ARBA00022777"/>
    </source>
</evidence>
<feature type="binding site" evidence="6">
    <location>
        <position position="417"/>
    </location>
    <ligand>
        <name>Mg(2+)</name>
        <dbReference type="ChEBI" id="CHEBI:18420"/>
    </ligand>
</feature>
<dbReference type="NCBIfam" id="TIGR03705">
    <property type="entry name" value="poly_P_kin"/>
    <property type="match status" value="1"/>
</dbReference>
<organism evidence="12 13">
    <name type="scientific">Candidatus Cryptobacteroides avistercoris</name>
    <dbReference type="NCBI Taxonomy" id="2840758"/>
    <lineage>
        <taxon>Bacteria</taxon>
        <taxon>Pseudomonadati</taxon>
        <taxon>Bacteroidota</taxon>
        <taxon>Bacteroidia</taxon>
        <taxon>Bacteroidales</taxon>
        <taxon>Candidatus Cryptobacteroides</taxon>
    </lineage>
</organism>
<comment type="similarity">
    <text evidence="6 7">Belongs to the polyphosphate kinase 1 (PPK1) family.</text>
</comment>
<dbReference type="InterPro" id="IPR024953">
    <property type="entry name" value="PP_kinase_middle"/>
</dbReference>
<dbReference type="Pfam" id="PF17941">
    <property type="entry name" value="PP_kinase_C_1"/>
    <property type="match status" value="1"/>
</dbReference>
<keyword evidence="6" id="KW-0479">Metal-binding</keyword>
<keyword evidence="5 6" id="KW-0067">ATP-binding</keyword>
<dbReference type="EC" id="2.7.4.1" evidence="6 7"/>
<evidence type="ECO:0000259" key="9">
    <source>
        <dbReference type="Pfam" id="PF13089"/>
    </source>
</evidence>
<evidence type="ECO:0000259" key="10">
    <source>
        <dbReference type="Pfam" id="PF13090"/>
    </source>
</evidence>